<proteinExistence type="predicted"/>
<sequence>MRNFSIKTVTTAKDKADFLAVPSYVYRNDPHWVAPIESSTAKQFSEENSFFQYGKLQQFVAYHNEQPIGRVVAAVNDRLIEREGKSVGLMGFFECVDNHNIGQAMLDEATNWLKQQGMTVARGPIDLSTHNNCCFLADGFDSDPMLMMPYNPQYYLDIMEANGWHKAKDVYAYDLPLDQPLPDSFERGYKIAQKAGIKFRTIHTKGKAFEQDCRQIYELFTTAFAHNWSSSARTEEEFMVEARELQTLVDTDIFVIAEDPKKDSDNKMVGFFMALPDYNIALKHVKGKLNIFGILKFLWFRRKIDQARVLAICTLPEYSRNMVALAVVYLGMKGGTEKNPPYKRSELSWVYEDNMRSRNIIESTGATIYKTYRIYEKVLA</sequence>
<keyword evidence="2" id="KW-1185">Reference proteome</keyword>
<dbReference type="PANTHER" id="PTHR41368:SF1">
    <property type="entry name" value="PROTEIN YGHO"/>
    <property type="match status" value="1"/>
</dbReference>
<dbReference type="InterPro" id="IPR016181">
    <property type="entry name" value="Acyl_CoA_acyltransferase"/>
</dbReference>
<evidence type="ECO:0008006" key="3">
    <source>
        <dbReference type="Google" id="ProtNLM"/>
    </source>
</evidence>
<comment type="caution">
    <text evidence="1">The sequence shown here is derived from an EMBL/GenBank/DDBJ whole genome shotgun (WGS) entry which is preliminary data.</text>
</comment>
<dbReference type="EMBL" id="QXHD01000003">
    <property type="protein sequence ID" value="NEZ54279.1"/>
    <property type="molecule type" value="Genomic_DNA"/>
</dbReference>
<dbReference type="RefSeq" id="WP_163664786.1">
    <property type="nucleotide sequence ID" value="NZ_QXHD01000003.1"/>
</dbReference>
<reference evidence="1 2" key="1">
    <citation type="journal article" date="2020" name="Microb. Ecol.">
        <title>Ecogenomics of the Marine Benthic Filamentous Cyanobacterium Adonisia.</title>
        <authorList>
            <person name="Walter J.M."/>
            <person name="Coutinho F.H."/>
            <person name="Leomil L."/>
            <person name="Hargreaves P.I."/>
            <person name="Campeao M.E."/>
            <person name="Vieira V.V."/>
            <person name="Silva B.S."/>
            <person name="Fistarol G.O."/>
            <person name="Salomon P.S."/>
            <person name="Sawabe T."/>
            <person name="Mino S."/>
            <person name="Hosokawa M."/>
            <person name="Miyashita H."/>
            <person name="Maruyama F."/>
            <person name="van Verk M.C."/>
            <person name="Dutilh B.E."/>
            <person name="Thompson C.C."/>
            <person name="Thompson F.L."/>
        </authorList>
    </citation>
    <scope>NUCLEOTIDE SEQUENCE [LARGE SCALE GENOMIC DNA]</scope>
    <source>
        <strain evidence="1 2">CCMR0081</strain>
    </source>
</reference>
<dbReference type="Proteomes" id="UP000481033">
    <property type="component" value="Unassembled WGS sequence"/>
</dbReference>
<evidence type="ECO:0000313" key="2">
    <source>
        <dbReference type="Proteomes" id="UP000481033"/>
    </source>
</evidence>
<dbReference type="SUPFAM" id="SSF55729">
    <property type="entry name" value="Acyl-CoA N-acyltransferases (Nat)"/>
    <property type="match status" value="1"/>
</dbReference>
<organism evidence="1 2">
    <name type="scientific">Adonisia turfae CCMR0081</name>
    <dbReference type="NCBI Taxonomy" id="2292702"/>
    <lineage>
        <taxon>Bacteria</taxon>
        <taxon>Bacillati</taxon>
        <taxon>Cyanobacteriota</taxon>
        <taxon>Adonisia</taxon>
        <taxon>Adonisia turfae</taxon>
    </lineage>
</organism>
<dbReference type="AlphaFoldDB" id="A0A6M0RD97"/>
<gene>
    <name evidence="1" type="ORF">DXZ20_00890</name>
</gene>
<dbReference type="InterPro" id="IPR039968">
    <property type="entry name" value="BcerS-like"/>
</dbReference>
<protein>
    <recommendedName>
        <fullName evidence="3">N-acetyltransferase domain-containing protein</fullName>
    </recommendedName>
</protein>
<evidence type="ECO:0000313" key="1">
    <source>
        <dbReference type="EMBL" id="NEZ54279.1"/>
    </source>
</evidence>
<name>A0A6M0RD97_9CYAN</name>
<dbReference type="PANTHER" id="PTHR41368">
    <property type="entry name" value="PROTEIN YGHO"/>
    <property type="match status" value="1"/>
</dbReference>
<dbReference type="Gene3D" id="3.40.630.30">
    <property type="match status" value="1"/>
</dbReference>
<accession>A0A6M0RD97</accession>